<reference evidence="2 3" key="1">
    <citation type="submission" date="2019-02" db="EMBL/GenBank/DDBJ databases">
        <title>Genome sequencing of the rare red list fungi Bondarzewia mesenterica.</title>
        <authorList>
            <person name="Buettner E."/>
            <person name="Kellner H."/>
        </authorList>
    </citation>
    <scope>NUCLEOTIDE SEQUENCE [LARGE SCALE GENOMIC DNA]</scope>
    <source>
        <strain evidence="2 3">DSM 108281</strain>
    </source>
</reference>
<evidence type="ECO:0000313" key="3">
    <source>
        <dbReference type="Proteomes" id="UP000310158"/>
    </source>
</evidence>
<protein>
    <recommendedName>
        <fullName evidence="4">Retrotransposon Copia-like N-terminal domain-containing protein</fullName>
    </recommendedName>
</protein>
<evidence type="ECO:0000313" key="2">
    <source>
        <dbReference type="EMBL" id="THH12993.1"/>
    </source>
</evidence>
<dbReference type="EMBL" id="SGPL01000396">
    <property type="protein sequence ID" value="THH12993.1"/>
    <property type="molecule type" value="Genomic_DNA"/>
</dbReference>
<evidence type="ECO:0000256" key="1">
    <source>
        <dbReference type="SAM" id="MobiDB-lite"/>
    </source>
</evidence>
<gene>
    <name evidence="2" type="ORF">EW146_g7179</name>
</gene>
<feature type="compositionally biased region" description="Polar residues" evidence="1">
    <location>
        <begin position="1"/>
        <end position="16"/>
    </location>
</feature>
<organism evidence="2 3">
    <name type="scientific">Bondarzewia mesenterica</name>
    <dbReference type="NCBI Taxonomy" id="1095465"/>
    <lineage>
        <taxon>Eukaryota</taxon>
        <taxon>Fungi</taxon>
        <taxon>Dikarya</taxon>
        <taxon>Basidiomycota</taxon>
        <taxon>Agaricomycotina</taxon>
        <taxon>Agaricomycetes</taxon>
        <taxon>Russulales</taxon>
        <taxon>Bondarzewiaceae</taxon>
        <taxon>Bondarzewia</taxon>
    </lineage>
</organism>
<keyword evidence="3" id="KW-1185">Reference proteome</keyword>
<sequence>MGPASEPSSSNRTTMPGTRGSERDRSEGPRFAPQISERAQRALDDTLGVNTFPGSDSPPNSLDSSGLHSSKLTRAYTQLPPLSAVITRGAGIFDVPLPPDPLFATHHSNLSCPLTPEEEQRLTMNLMSVASKFDASSITQLAGITNYSDWARVCESALKSTGLARYVRGSSIKPDDTESKDYYLWCAWDEQTAELILRTVTKDVYDQIKQDVPYSTSHQLWDGMRKLFVNSGILSQVNYLRRALRHIFPPDEPYRPTIRAI</sequence>
<accession>A0A4V3XEC9</accession>
<evidence type="ECO:0008006" key="4">
    <source>
        <dbReference type="Google" id="ProtNLM"/>
    </source>
</evidence>
<dbReference type="AlphaFoldDB" id="A0A4V3XEC9"/>
<feature type="region of interest" description="Disordered" evidence="1">
    <location>
        <begin position="1"/>
        <end position="67"/>
    </location>
</feature>
<feature type="compositionally biased region" description="Polar residues" evidence="1">
    <location>
        <begin position="48"/>
        <end position="67"/>
    </location>
</feature>
<dbReference type="Proteomes" id="UP000310158">
    <property type="component" value="Unassembled WGS sequence"/>
</dbReference>
<proteinExistence type="predicted"/>
<name>A0A4V3XEC9_9AGAM</name>
<comment type="caution">
    <text evidence="2">The sequence shown here is derived from an EMBL/GenBank/DDBJ whole genome shotgun (WGS) entry which is preliminary data.</text>
</comment>